<organism evidence="1 2">
    <name type="scientific">Stachybotrys chlorohalonatus (strain IBT 40285)</name>
    <dbReference type="NCBI Taxonomy" id="1283841"/>
    <lineage>
        <taxon>Eukaryota</taxon>
        <taxon>Fungi</taxon>
        <taxon>Dikarya</taxon>
        <taxon>Ascomycota</taxon>
        <taxon>Pezizomycotina</taxon>
        <taxon>Sordariomycetes</taxon>
        <taxon>Hypocreomycetidae</taxon>
        <taxon>Hypocreales</taxon>
        <taxon>Stachybotryaceae</taxon>
        <taxon>Stachybotrys</taxon>
    </lineage>
</organism>
<name>A0A084QV49_STAC4</name>
<dbReference type="HOGENOM" id="CLU_3410795_0_0_1"/>
<dbReference type="EMBL" id="KL660100">
    <property type="protein sequence ID" value="KFA67834.1"/>
    <property type="molecule type" value="Genomic_DNA"/>
</dbReference>
<dbReference type="Proteomes" id="UP000028524">
    <property type="component" value="Unassembled WGS sequence"/>
</dbReference>
<dbReference type="AlphaFoldDB" id="A0A084QV49"/>
<keyword evidence="2" id="KW-1185">Reference proteome</keyword>
<evidence type="ECO:0000313" key="2">
    <source>
        <dbReference type="Proteomes" id="UP000028524"/>
    </source>
</evidence>
<evidence type="ECO:0000313" key="1">
    <source>
        <dbReference type="EMBL" id="KFA67834.1"/>
    </source>
</evidence>
<reference evidence="1 2" key="1">
    <citation type="journal article" date="2014" name="BMC Genomics">
        <title>Comparative genome sequencing reveals chemotype-specific gene clusters in the toxigenic black mold Stachybotrys.</title>
        <authorList>
            <person name="Semeiks J."/>
            <person name="Borek D."/>
            <person name="Otwinowski Z."/>
            <person name="Grishin N.V."/>
        </authorList>
    </citation>
    <scope>NUCLEOTIDE SEQUENCE [LARGE SCALE GENOMIC DNA]</scope>
    <source>
        <strain evidence="1 2">IBT 40285</strain>
    </source>
</reference>
<sequence length="29" mass="3316">MAKMHHHSTDEQPILISMSNVSPWAYCNS</sequence>
<proteinExistence type="predicted"/>
<dbReference type="InParanoid" id="A0A084QV49"/>
<protein>
    <submittedName>
        <fullName evidence="1">Uncharacterized protein</fullName>
    </submittedName>
</protein>
<accession>A0A084QV49</accession>
<gene>
    <name evidence="1" type="ORF">S40285_10943</name>
</gene>